<evidence type="ECO:0000313" key="1">
    <source>
        <dbReference type="EMBL" id="ABD68921.1"/>
    </source>
</evidence>
<organism evidence="1 2">
    <name type="scientific">Albidiferax ferrireducens (strain ATCC BAA-621 / DSM 15236 / T118)</name>
    <name type="common">Rhodoferax ferrireducens</name>
    <dbReference type="NCBI Taxonomy" id="338969"/>
    <lineage>
        <taxon>Bacteria</taxon>
        <taxon>Pseudomonadati</taxon>
        <taxon>Pseudomonadota</taxon>
        <taxon>Betaproteobacteria</taxon>
        <taxon>Burkholderiales</taxon>
        <taxon>Comamonadaceae</taxon>
        <taxon>Rhodoferax</taxon>
    </lineage>
</organism>
<accession>Q21Z82</accession>
<dbReference type="EMBL" id="CP000267">
    <property type="protein sequence ID" value="ABD68921.1"/>
    <property type="molecule type" value="Genomic_DNA"/>
</dbReference>
<reference evidence="2" key="1">
    <citation type="submission" date="2006-02" db="EMBL/GenBank/DDBJ databases">
        <title>Complete sequence of chromosome of Rhodoferax ferrireducens DSM 15236.</title>
        <authorList>
            <person name="Copeland A."/>
            <person name="Lucas S."/>
            <person name="Lapidus A."/>
            <person name="Barry K."/>
            <person name="Detter J.C."/>
            <person name="Glavina del Rio T."/>
            <person name="Hammon N."/>
            <person name="Israni S."/>
            <person name="Pitluck S."/>
            <person name="Brettin T."/>
            <person name="Bruce D."/>
            <person name="Han C."/>
            <person name="Tapia R."/>
            <person name="Gilna P."/>
            <person name="Kiss H."/>
            <person name="Schmutz J."/>
            <person name="Larimer F."/>
            <person name="Land M."/>
            <person name="Kyrpides N."/>
            <person name="Ivanova N."/>
            <person name="Richardson P."/>
        </authorList>
    </citation>
    <scope>NUCLEOTIDE SEQUENCE [LARGE SCALE GENOMIC DNA]</scope>
    <source>
        <strain evidence="2">ATCC BAA-621 / DSM 15236 / T118</strain>
    </source>
</reference>
<protein>
    <submittedName>
        <fullName evidence="1">Uncharacterized protein</fullName>
    </submittedName>
</protein>
<evidence type="ECO:0000313" key="2">
    <source>
        <dbReference type="Proteomes" id="UP000008332"/>
    </source>
</evidence>
<keyword evidence="2" id="KW-1185">Reference proteome</keyword>
<dbReference type="HOGENOM" id="CLU_075316_0_0_4"/>
<dbReference type="OrthoDB" id="7058820at2"/>
<sequence length="240" mass="26909">MIGRIHTRRLREVYRSAGWPWQDVVEIELLAAGLLERVAAISGHELVRVTDAGISCMASALHDNRRAFSAHESLVNLVAQAMVRDGRVVWTTLEVWARLPATPEHSSRWKICKPDVFSIRNSSRQEYLEPIVHEIKVSRADLLGDLKRMDKRNAYLDVGGQCWYVLGCDAKGKAIGEPDEIPMECGVMVCKRNKLEVVRMAPKRPSPQLPFGVWMALAKATPVQVWTLGEDETVDQASLA</sequence>
<proteinExistence type="predicted"/>
<name>Q21Z82_ALBFT</name>
<dbReference type="STRING" id="338969.Rfer_1185"/>
<dbReference type="KEGG" id="rfr:Rfer_1185"/>
<dbReference type="eggNOG" id="ENOG502ZAIT">
    <property type="taxonomic scope" value="Bacteria"/>
</dbReference>
<gene>
    <name evidence="1" type="ordered locus">Rfer_1185</name>
</gene>
<dbReference type="Proteomes" id="UP000008332">
    <property type="component" value="Chromosome"/>
</dbReference>
<dbReference type="AlphaFoldDB" id="Q21Z82"/>